<evidence type="ECO:0000313" key="3">
    <source>
        <dbReference type="EMBL" id="PVZ96394.1"/>
    </source>
</evidence>
<dbReference type="InterPro" id="IPR005531">
    <property type="entry name" value="Asp23"/>
</dbReference>
<dbReference type="Pfam" id="PF03780">
    <property type="entry name" value="Asp23"/>
    <property type="match status" value="1"/>
</dbReference>
<feature type="region of interest" description="Disordered" evidence="2">
    <location>
        <begin position="1"/>
        <end position="43"/>
    </location>
</feature>
<evidence type="ECO:0000313" key="4">
    <source>
        <dbReference type="Proteomes" id="UP000244893"/>
    </source>
</evidence>
<comment type="caution">
    <text evidence="3">The sequence shown here is derived from an EMBL/GenBank/DDBJ whole genome shotgun (WGS) entry which is preliminary data.</text>
</comment>
<organism evidence="3 4">
    <name type="scientific">Amnibacterium flavum</name>
    <dbReference type="NCBI Taxonomy" id="2173173"/>
    <lineage>
        <taxon>Bacteria</taxon>
        <taxon>Bacillati</taxon>
        <taxon>Actinomycetota</taxon>
        <taxon>Actinomycetes</taxon>
        <taxon>Micrococcales</taxon>
        <taxon>Microbacteriaceae</taxon>
        <taxon>Amnibacterium</taxon>
    </lineage>
</organism>
<dbReference type="OrthoDB" id="4953969at2"/>
<dbReference type="EMBL" id="QEOP01000001">
    <property type="protein sequence ID" value="PVZ96394.1"/>
    <property type="molecule type" value="Genomic_DNA"/>
</dbReference>
<reference evidence="3 4" key="1">
    <citation type="submission" date="2018-05" db="EMBL/GenBank/DDBJ databases">
        <title>Amnibacterium sp. M8JJ-5, whole genome shotgun sequence.</title>
        <authorList>
            <person name="Tuo L."/>
        </authorList>
    </citation>
    <scope>NUCLEOTIDE SEQUENCE [LARGE SCALE GENOMIC DNA]</scope>
    <source>
        <strain evidence="3 4">M8JJ-5</strain>
    </source>
</reference>
<sequence length="208" mass="22212">MTSDEPIRDPDALALEPDDLDGHTIDELSDYLDRDMTPPDPSIDGSAGCQIALDALERLREVSRAVLLADQAAPVPPDESWVTRVLLGIAVDARAGRDVPLTSTEPGAELAITEGAIRGLIRAAGDTVGGLLIGRVRLDGDVLVPGAPVRVTVDASVGWGQRIPDVVSRIRDAIHTQLLRHTELNVVAIDVNVHDIHVPEGFVRGVER</sequence>
<evidence type="ECO:0000256" key="1">
    <source>
        <dbReference type="ARBA" id="ARBA00005721"/>
    </source>
</evidence>
<keyword evidence="4" id="KW-1185">Reference proteome</keyword>
<feature type="compositionally biased region" description="Basic and acidic residues" evidence="2">
    <location>
        <begin position="20"/>
        <end position="37"/>
    </location>
</feature>
<accession>A0A2V1HZT9</accession>
<dbReference type="Proteomes" id="UP000244893">
    <property type="component" value="Unassembled WGS sequence"/>
</dbReference>
<dbReference type="AlphaFoldDB" id="A0A2V1HZT9"/>
<name>A0A2V1HZT9_9MICO</name>
<protein>
    <recommendedName>
        <fullName evidence="5">Asp23/Gls24 family protein</fullName>
    </recommendedName>
</protein>
<dbReference type="RefSeq" id="WP_116756129.1">
    <property type="nucleotide sequence ID" value="NZ_JBHUEX010000001.1"/>
</dbReference>
<gene>
    <name evidence="3" type="ORF">DDQ50_05950</name>
</gene>
<comment type="similarity">
    <text evidence="1">Belongs to the asp23 family.</text>
</comment>
<feature type="compositionally biased region" description="Basic and acidic residues" evidence="2">
    <location>
        <begin position="1"/>
        <end position="11"/>
    </location>
</feature>
<evidence type="ECO:0000256" key="2">
    <source>
        <dbReference type="SAM" id="MobiDB-lite"/>
    </source>
</evidence>
<proteinExistence type="inferred from homology"/>
<evidence type="ECO:0008006" key="5">
    <source>
        <dbReference type="Google" id="ProtNLM"/>
    </source>
</evidence>